<feature type="compositionally biased region" description="Pro residues" evidence="1">
    <location>
        <begin position="49"/>
        <end position="63"/>
    </location>
</feature>
<proteinExistence type="predicted"/>
<accession>A0A453KDD6</accession>
<reference evidence="2" key="4">
    <citation type="submission" date="2019-03" db="UniProtKB">
        <authorList>
            <consortium name="EnsemblPlants"/>
        </authorList>
    </citation>
    <scope>IDENTIFICATION</scope>
</reference>
<protein>
    <submittedName>
        <fullName evidence="2">Uncharacterized protein</fullName>
    </submittedName>
</protein>
<evidence type="ECO:0000256" key="1">
    <source>
        <dbReference type="SAM" id="MobiDB-lite"/>
    </source>
</evidence>
<dbReference type="AlphaFoldDB" id="A0A453KDD6"/>
<reference evidence="3" key="1">
    <citation type="journal article" date="2014" name="Science">
        <title>Ancient hybridizations among the ancestral genomes of bread wheat.</title>
        <authorList>
            <consortium name="International Wheat Genome Sequencing Consortium,"/>
            <person name="Marcussen T."/>
            <person name="Sandve S.R."/>
            <person name="Heier L."/>
            <person name="Spannagl M."/>
            <person name="Pfeifer M."/>
            <person name="Jakobsen K.S."/>
            <person name="Wulff B.B."/>
            <person name="Steuernagel B."/>
            <person name="Mayer K.F."/>
            <person name="Olsen O.A."/>
        </authorList>
    </citation>
    <scope>NUCLEOTIDE SEQUENCE [LARGE SCALE GENOMIC DNA]</scope>
    <source>
        <strain evidence="3">cv. AL8/78</strain>
    </source>
</reference>
<feature type="region of interest" description="Disordered" evidence="1">
    <location>
        <begin position="109"/>
        <end position="139"/>
    </location>
</feature>
<feature type="region of interest" description="Disordered" evidence="1">
    <location>
        <begin position="49"/>
        <end position="72"/>
    </location>
</feature>
<dbReference type="Proteomes" id="UP000015105">
    <property type="component" value="Chromosome 5D"/>
</dbReference>
<organism evidence="2 3">
    <name type="scientific">Aegilops tauschii subsp. strangulata</name>
    <name type="common">Goatgrass</name>
    <dbReference type="NCBI Taxonomy" id="200361"/>
    <lineage>
        <taxon>Eukaryota</taxon>
        <taxon>Viridiplantae</taxon>
        <taxon>Streptophyta</taxon>
        <taxon>Embryophyta</taxon>
        <taxon>Tracheophyta</taxon>
        <taxon>Spermatophyta</taxon>
        <taxon>Magnoliopsida</taxon>
        <taxon>Liliopsida</taxon>
        <taxon>Poales</taxon>
        <taxon>Poaceae</taxon>
        <taxon>BOP clade</taxon>
        <taxon>Pooideae</taxon>
        <taxon>Triticodae</taxon>
        <taxon>Triticeae</taxon>
        <taxon>Triticinae</taxon>
        <taxon>Aegilops</taxon>
    </lineage>
</organism>
<reference evidence="2" key="3">
    <citation type="journal article" date="2017" name="Nature">
        <title>Genome sequence of the progenitor of the wheat D genome Aegilops tauschii.</title>
        <authorList>
            <person name="Luo M.C."/>
            <person name="Gu Y.Q."/>
            <person name="Puiu D."/>
            <person name="Wang H."/>
            <person name="Twardziok S.O."/>
            <person name="Deal K.R."/>
            <person name="Huo N."/>
            <person name="Zhu T."/>
            <person name="Wang L."/>
            <person name="Wang Y."/>
            <person name="McGuire P.E."/>
            <person name="Liu S."/>
            <person name="Long H."/>
            <person name="Ramasamy R.K."/>
            <person name="Rodriguez J.C."/>
            <person name="Van S.L."/>
            <person name="Yuan L."/>
            <person name="Wang Z."/>
            <person name="Xia Z."/>
            <person name="Xiao L."/>
            <person name="Anderson O.D."/>
            <person name="Ouyang S."/>
            <person name="Liang Y."/>
            <person name="Zimin A.V."/>
            <person name="Pertea G."/>
            <person name="Qi P."/>
            <person name="Bennetzen J.L."/>
            <person name="Dai X."/>
            <person name="Dawson M.W."/>
            <person name="Muller H.G."/>
            <person name="Kugler K."/>
            <person name="Rivarola-Duarte L."/>
            <person name="Spannagl M."/>
            <person name="Mayer K.F.X."/>
            <person name="Lu F.H."/>
            <person name="Bevan M.W."/>
            <person name="Leroy P."/>
            <person name="Li P."/>
            <person name="You F.M."/>
            <person name="Sun Q."/>
            <person name="Liu Z."/>
            <person name="Lyons E."/>
            <person name="Wicker T."/>
            <person name="Salzberg S.L."/>
            <person name="Devos K.M."/>
            <person name="Dvorak J."/>
        </authorList>
    </citation>
    <scope>NUCLEOTIDE SEQUENCE [LARGE SCALE GENOMIC DNA]</scope>
    <source>
        <strain evidence="2">cv. AL8/78</strain>
    </source>
</reference>
<evidence type="ECO:0000313" key="2">
    <source>
        <dbReference type="EnsemblPlants" id="AET5Gv20381200.7"/>
    </source>
</evidence>
<sequence length="159" mass="17773">PMVHKNSPPGILRSHDVSTPSIPLCLSLRLLLCCVWALGALRLRRPPAPRPPIPQPSPHPPAPVASCPEKAPAVPTYRHRPCGSWEIPDLKLGNQIKRFCCLRGFKFSSGSQEETPRRRRRRRRRDIGGSCPHTSCSTRRGQWRIGSGTRSLRTCKGFS</sequence>
<keyword evidence="3" id="KW-1185">Reference proteome</keyword>
<evidence type="ECO:0000313" key="3">
    <source>
        <dbReference type="Proteomes" id="UP000015105"/>
    </source>
</evidence>
<reference evidence="3" key="2">
    <citation type="journal article" date="2017" name="Nat. Plants">
        <title>The Aegilops tauschii genome reveals multiple impacts of transposons.</title>
        <authorList>
            <person name="Zhao G."/>
            <person name="Zou C."/>
            <person name="Li K."/>
            <person name="Wang K."/>
            <person name="Li T."/>
            <person name="Gao L."/>
            <person name="Zhang X."/>
            <person name="Wang H."/>
            <person name="Yang Z."/>
            <person name="Liu X."/>
            <person name="Jiang W."/>
            <person name="Mao L."/>
            <person name="Kong X."/>
            <person name="Jiao Y."/>
            <person name="Jia J."/>
        </authorList>
    </citation>
    <scope>NUCLEOTIDE SEQUENCE [LARGE SCALE GENOMIC DNA]</scope>
    <source>
        <strain evidence="3">cv. AL8/78</strain>
    </source>
</reference>
<dbReference type="Gramene" id="AET5Gv20381200.7">
    <property type="protein sequence ID" value="AET5Gv20381200.7"/>
    <property type="gene ID" value="AET5Gv20381200"/>
</dbReference>
<name>A0A453KDD6_AEGTS</name>
<dbReference type="EnsemblPlants" id="AET5Gv20381200.7">
    <property type="protein sequence ID" value="AET5Gv20381200.7"/>
    <property type="gene ID" value="AET5Gv20381200"/>
</dbReference>
<reference evidence="2" key="5">
    <citation type="journal article" date="2021" name="G3 (Bethesda)">
        <title>Aegilops tauschii genome assembly Aet v5.0 features greater sequence contiguity and improved annotation.</title>
        <authorList>
            <person name="Wang L."/>
            <person name="Zhu T."/>
            <person name="Rodriguez J.C."/>
            <person name="Deal K.R."/>
            <person name="Dubcovsky J."/>
            <person name="McGuire P.E."/>
            <person name="Lux T."/>
            <person name="Spannagl M."/>
            <person name="Mayer K.F.X."/>
            <person name="Baldrich P."/>
            <person name="Meyers B.C."/>
            <person name="Huo N."/>
            <person name="Gu Y.Q."/>
            <person name="Zhou H."/>
            <person name="Devos K.M."/>
            <person name="Bennetzen J.L."/>
            <person name="Unver T."/>
            <person name="Budak H."/>
            <person name="Gulick P.J."/>
            <person name="Galiba G."/>
            <person name="Kalapos B."/>
            <person name="Nelson D.R."/>
            <person name="Li P."/>
            <person name="You F.M."/>
            <person name="Luo M.C."/>
            <person name="Dvorak J."/>
        </authorList>
    </citation>
    <scope>NUCLEOTIDE SEQUENCE [LARGE SCALE GENOMIC DNA]</scope>
    <source>
        <strain evidence="2">cv. AL8/78</strain>
    </source>
</reference>